<feature type="transmembrane region" description="Helical" evidence="6">
    <location>
        <begin position="92"/>
        <end position="112"/>
    </location>
</feature>
<keyword evidence="3 6" id="KW-0812">Transmembrane</keyword>
<evidence type="ECO:0000256" key="4">
    <source>
        <dbReference type="ARBA" id="ARBA00022989"/>
    </source>
</evidence>
<dbReference type="EMBL" id="CAFBPF010000008">
    <property type="protein sequence ID" value="CAB5001154.1"/>
    <property type="molecule type" value="Genomic_DNA"/>
</dbReference>
<dbReference type="Pfam" id="PF03899">
    <property type="entry name" value="ATP-synt_I"/>
    <property type="match status" value="1"/>
</dbReference>
<feature type="transmembrane region" description="Helical" evidence="6">
    <location>
        <begin position="118"/>
        <end position="137"/>
    </location>
</feature>
<comment type="subcellular location">
    <subcellularLocation>
        <location evidence="1">Cell membrane</location>
        <topology evidence="1">Multi-pass membrane protein</topology>
    </subcellularLocation>
</comment>
<gene>
    <name evidence="7" type="ORF">UFOPK2242_00175</name>
    <name evidence="8" type="ORF">UFOPK3974_00247</name>
    <name evidence="9" type="ORF">UFOPK4071_00134</name>
</gene>
<evidence type="ECO:0000256" key="2">
    <source>
        <dbReference type="ARBA" id="ARBA00022475"/>
    </source>
</evidence>
<evidence type="ECO:0000313" key="9">
    <source>
        <dbReference type="EMBL" id="CAB5001154.1"/>
    </source>
</evidence>
<evidence type="ECO:0000256" key="6">
    <source>
        <dbReference type="SAM" id="Phobius"/>
    </source>
</evidence>
<sequence length="168" mass="17694">MTTPENGSRDDALRSDPLRARLPEDHESRIADHIVRRALMIAPLVIVVSALLGGKKSAIGAFLGVLVVCANFLLSSRLITWSARISPEAVSVAAIGGYVLRIALILLAVVAISGRPSVSIAAFVITVAGMHLGLLFWEMPSLSLTLGAPGLKPDAPLPISQRVSKEEG</sequence>
<keyword evidence="2" id="KW-1003">Cell membrane</keyword>
<dbReference type="EMBL" id="CAFBOR010000019">
    <property type="protein sequence ID" value="CAB4979000.1"/>
    <property type="molecule type" value="Genomic_DNA"/>
</dbReference>
<evidence type="ECO:0000313" key="7">
    <source>
        <dbReference type="EMBL" id="CAB4646877.1"/>
    </source>
</evidence>
<name>A0A6J7PGX1_9ZZZZ</name>
<evidence type="ECO:0000256" key="5">
    <source>
        <dbReference type="ARBA" id="ARBA00023136"/>
    </source>
</evidence>
<reference evidence="9" key="1">
    <citation type="submission" date="2020-05" db="EMBL/GenBank/DDBJ databases">
        <authorList>
            <person name="Chiriac C."/>
            <person name="Salcher M."/>
            <person name="Ghai R."/>
            <person name="Kavagutti S V."/>
        </authorList>
    </citation>
    <scope>NUCLEOTIDE SEQUENCE</scope>
</reference>
<organism evidence="9">
    <name type="scientific">freshwater metagenome</name>
    <dbReference type="NCBI Taxonomy" id="449393"/>
    <lineage>
        <taxon>unclassified sequences</taxon>
        <taxon>metagenomes</taxon>
        <taxon>ecological metagenomes</taxon>
    </lineage>
</organism>
<feature type="transmembrane region" description="Helical" evidence="6">
    <location>
        <begin position="58"/>
        <end position="80"/>
    </location>
</feature>
<evidence type="ECO:0000256" key="1">
    <source>
        <dbReference type="ARBA" id="ARBA00004651"/>
    </source>
</evidence>
<keyword evidence="5 6" id="KW-0472">Membrane</keyword>
<dbReference type="AlphaFoldDB" id="A0A6J7PGX1"/>
<protein>
    <submittedName>
        <fullName evidence="9">Unannotated protein</fullName>
    </submittedName>
</protein>
<keyword evidence="4 6" id="KW-1133">Transmembrane helix</keyword>
<dbReference type="GO" id="GO:0005886">
    <property type="term" value="C:plasma membrane"/>
    <property type="evidence" value="ECO:0007669"/>
    <property type="project" value="UniProtKB-SubCell"/>
</dbReference>
<dbReference type="EMBL" id="CAEZWM010000009">
    <property type="protein sequence ID" value="CAB4646877.1"/>
    <property type="molecule type" value="Genomic_DNA"/>
</dbReference>
<feature type="transmembrane region" description="Helical" evidence="6">
    <location>
        <begin position="34"/>
        <end position="52"/>
    </location>
</feature>
<accession>A0A6J7PGX1</accession>
<evidence type="ECO:0000256" key="3">
    <source>
        <dbReference type="ARBA" id="ARBA00022692"/>
    </source>
</evidence>
<dbReference type="InterPro" id="IPR005598">
    <property type="entry name" value="ATP_synth_I"/>
</dbReference>
<evidence type="ECO:0000313" key="8">
    <source>
        <dbReference type="EMBL" id="CAB4979000.1"/>
    </source>
</evidence>
<proteinExistence type="predicted"/>